<dbReference type="PIRSF" id="PIRSF028069">
    <property type="entry name" value="UCP028069"/>
    <property type="match status" value="1"/>
</dbReference>
<evidence type="ECO:0000256" key="1">
    <source>
        <dbReference type="SAM" id="SignalP"/>
    </source>
</evidence>
<dbReference type="Pfam" id="PF11932">
    <property type="entry name" value="DUF3450"/>
    <property type="match status" value="1"/>
</dbReference>
<feature type="signal peptide" evidence="1">
    <location>
        <begin position="1"/>
        <end position="19"/>
    </location>
</feature>
<gene>
    <name evidence="2" type="ORF">C3942_16225</name>
</gene>
<evidence type="ECO:0008006" key="4">
    <source>
        <dbReference type="Google" id="ProtNLM"/>
    </source>
</evidence>
<dbReference type="RefSeq" id="WP_104231406.1">
    <property type="nucleotide sequence ID" value="NZ_PSNW01000009.1"/>
</dbReference>
<dbReference type="Proteomes" id="UP000238220">
    <property type="component" value="Unassembled WGS sequence"/>
</dbReference>
<evidence type="ECO:0000313" key="3">
    <source>
        <dbReference type="Proteomes" id="UP000238220"/>
    </source>
</evidence>
<name>A0A2S5TDG1_9GAMM</name>
<dbReference type="InterPro" id="IPR016866">
    <property type="entry name" value="UCP028069"/>
</dbReference>
<dbReference type="EMBL" id="PSNW01000009">
    <property type="protein sequence ID" value="PPE72962.1"/>
    <property type="molecule type" value="Genomic_DNA"/>
</dbReference>
<evidence type="ECO:0000313" key="2">
    <source>
        <dbReference type="EMBL" id="PPE72962.1"/>
    </source>
</evidence>
<organism evidence="2 3">
    <name type="scientific">Solimonas fluminis</name>
    <dbReference type="NCBI Taxonomy" id="2086571"/>
    <lineage>
        <taxon>Bacteria</taxon>
        <taxon>Pseudomonadati</taxon>
        <taxon>Pseudomonadota</taxon>
        <taxon>Gammaproteobacteria</taxon>
        <taxon>Nevskiales</taxon>
        <taxon>Nevskiaceae</taxon>
        <taxon>Solimonas</taxon>
    </lineage>
</organism>
<feature type="chain" id="PRO_5015751911" description="DUF3450 domain-containing protein" evidence="1">
    <location>
        <begin position="20"/>
        <end position="251"/>
    </location>
</feature>
<comment type="caution">
    <text evidence="2">The sequence shown here is derived from an EMBL/GenBank/DDBJ whole genome shotgun (WGS) entry which is preliminary data.</text>
</comment>
<sequence length="251" mass="27715">MKKILLAASAALLAATAAAQTDPVSRAIDATVQAGKASAASQERVNQSDDQTRAMLERYRAATWQAQQLRVYANQIEPLLAAQEAEKQSLQRQLADLDRAGGDMMPLMLRMLDSLEKFIALDLPFLQDERKERVANLRRMMTESETATAEKFRRVLEAYQIEADYGRGLGAERGQVEERMVDILRVGRSALFAVALDGADAWGWDAASRKWEPISRKYVKELRLAMKIARETAAPDLLTLPMPVAAAGAAP</sequence>
<dbReference type="AlphaFoldDB" id="A0A2S5TDG1"/>
<keyword evidence="1" id="KW-0732">Signal</keyword>
<proteinExistence type="predicted"/>
<dbReference type="OrthoDB" id="5880116at2"/>
<reference evidence="2 3" key="1">
    <citation type="submission" date="2018-02" db="EMBL/GenBank/DDBJ databases">
        <title>Genome sequencing of Solimonas sp. HR-BB.</title>
        <authorList>
            <person name="Lee Y."/>
            <person name="Jeon C.O."/>
        </authorList>
    </citation>
    <scope>NUCLEOTIDE SEQUENCE [LARGE SCALE GENOMIC DNA]</scope>
    <source>
        <strain evidence="2 3">HR-BB</strain>
    </source>
</reference>
<protein>
    <recommendedName>
        <fullName evidence="4">DUF3450 domain-containing protein</fullName>
    </recommendedName>
</protein>
<accession>A0A2S5TDG1</accession>
<keyword evidence="3" id="KW-1185">Reference proteome</keyword>